<keyword evidence="4" id="KW-0378">Hydrolase</keyword>
<dbReference type="GO" id="GO:0046872">
    <property type="term" value="F:metal ion binding"/>
    <property type="evidence" value="ECO:0007669"/>
    <property type="project" value="UniProtKB-KW"/>
</dbReference>
<evidence type="ECO:0000256" key="2">
    <source>
        <dbReference type="ARBA" id="ARBA00022723"/>
    </source>
</evidence>
<dbReference type="Pfam" id="PF01557">
    <property type="entry name" value="FAA_hydrolase"/>
    <property type="match status" value="1"/>
</dbReference>
<sequence>MADISYQLLTHETIEGPRGAVHVNGMVYDLCDVVSTTYVSTLDALRNWDQISPRLESFALDPNAANFSSRGFESVKLLAPIPSPATIFCAGGNFTDHLDEMSRVLGVNPGPNLKERGEPPFFFLKNTTGVCGPGSTTKIDFPDLMVDWELELVAIIGRVARRVSRDEAMKYVAGFTVGNDLSFRQNIQRKELQSGDAFKFDWFRQKCFDGSCPIGPWLVPTNQVPNIQDLGMKLWVDNELMQDTTTGNMIFSVAEQVAELSHQLTLHPGDMIMTGTGAGVGLGRGRFLKTGNNVQCMIEGIGEFSHSIE</sequence>
<dbReference type="Proteomes" id="UP000434172">
    <property type="component" value="Unassembled WGS sequence"/>
</dbReference>
<feature type="domain" description="Fumarylacetoacetase-like C-terminal" evidence="3">
    <location>
        <begin position="86"/>
        <end position="307"/>
    </location>
</feature>
<comment type="caution">
    <text evidence="4">The sequence shown here is derived from an EMBL/GenBank/DDBJ whole genome shotgun (WGS) entry which is preliminary data.</text>
</comment>
<dbReference type="Gene3D" id="3.90.850.10">
    <property type="entry name" value="Fumarylacetoacetase-like, C-terminal domain"/>
    <property type="match status" value="1"/>
</dbReference>
<dbReference type="PANTHER" id="PTHR42796">
    <property type="entry name" value="FUMARYLACETOACETATE HYDROLASE DOMAIN-CONTAINING PROTEIN 2A-RELATED"/>
    <property type="match status" value="1"/>
</dbReference>
<reference evidence="4 5" key="1">
    <citation type="submission" date="2019-12" db="EMBL/GenBank/DDBJ databases">
        <title>A genome sequence resource for the geographically widespread anthracnose pathogen Colletotrichum asianum.</title>
        <authorList>
            <person name="Meng Y."/>
        </authorList>
    </citation>
    <scope>NUCLEOTIDE SEQUENCE [LARGE SCALE GENOMIC DNA]</scope>
    <source>
        <strain evidence="4 5">ICMP 18580</strain>
    </source>
</reference>
<organism evidence="4 5">
    <name type="scientific">Colletotrichum asianum</name>
    <dbReference type="NCBI Taxonomy" id="702518"/>
    <lineage>
        <taxon>Eukaryota</taxon>
        <taxon>Fungi</taxon>
        <taxon>Dikarya</taxon>
        <taxon>Ascomycota</taxon>
        <taxon>Pezizomycotina</taxon>
        <taxon>Sordariomycetes</taxon>
        <taxon>Hypocreomycetidae</taxon>
        <taxon>Glomerellales</taxon>
        <taxon>Glomerellaceae</taxon>
        <taxon>Colletotrichum</taxon>
        <taxon>Colletotrichum gloeosporioides species complex</taxon>
    </lineage>
</organism>
<name>A0A8H3VYA3_9PEZI</name>
<dbReference type="AlphaFoldDB" id="A0A8H3VYA3"/>
<dbReference type="InterPro" id="IPR036663">
    <property type="entry name" value="Fumarylacetoacetase_C_sf"/>
</dbReference>
<dbReference type="SUPFAM" id="SSF56529">
    <property type="entry name" value="FAH"/>
    <property type="match status" value="1"/>
</dbReference>
<gene>
    <name evidence="4" type="ORF">GQ607_017011</name>
</gene>
<dbReference type="PANTHER" id="PTHR42796:SF4">
    <property type="entry name" value="FUMARYLACETOACETATE HYDROLASE DOMAIN-CONTAINING PROTEIN 2A"/>
    <property type="match status" value="1"/>
</dbReference>
<dbReference type="GO" id="GO:0044281">
    <property type="term" value="P:small molecule metabolic process"/>
    <property type="evidence" value="ECO:0007669"/>
    <property type="project" value="UniProtKB-ARBA"/>
</dbReference>
<dbReference type="OrthoDB" id="411064at2759"/>
<accession>A0A8H3VYA3</accession>
<keyword evidence="5" id="KW-1185">Reference proteome</keyword>
<comment type="similarity">
    <text evidence="1">Belongs to the FAH family.</text>
</comment>
<dbReference type="EMBL" id="WOWK01000188">
    <property type="protein sequence ID" value="KAF0315726.1"/>
    <property type="molecule type" value="Genomic_DNA"/>
</dbReference>
<dbReference type="GO" id="GO:0016787">
    <property type="term" value="F:hydrolase activity"/>
    <property type="evidence" value="ECO:0007669"/>
    <property type="project" value="UniProtKB-KW"/>
</dbReference>
<keyword evidence="2" id="KW-0479">Metal-binding</keyword>
<evidence type="ECO:0000313" key="4">
    <source>
        <dbReference type="EMBL" id="KAF0315726.1"/>
    </source>
</evidence>
<dbReference type="InterPro" id="IPR011234">
    <property type="entry name" value="Fumarylacetoacetase-like_C"/>
</dbReference>
<proteinExistence type="inferred from homology"/>
<evidence type="ECO:0000256" key="1">
    <source>
        <dbReference type="ARBA" id="ARBA00010211"/>
    </source>
</evidence>
<protein>
    <submittedName>
        <fullName evidence="4">Fumarylacetoacetate hydrolase domain-containing protein 2</fullName>
    </submittedName>
</protein>
<dbReference type="InterPro" id="IPR051121">
    <property type="entry name" value="FAH"/>
</dbReference>
<evidence type="ECO:0000313" key="5">
    <source>
        <dbReference type="Proteomes" id="UP000434172"/>
    </source>
</evidence>
<evidence type="ECO:0000259" key="3">
    <source>
        <dbReference type="Pfam" id="PF01557"/>
    </source>
</evidence>